<dbReference type="InterPro" id="IPR029787">
    <property type="entry name" value="Nucleotide_cyclase"/>
</dbReference>
<dbReference type="EC" id="2.7.7.65" evidence="2"/>
<proteinExistence type="predicted"/>
<sequence>MRVKRIILSGSLLLLSIALTCAVFYVVKNHQKQSRLIESELKFNANFVSIWLQTAFNHSNFVLTQLSKDLTQDGFAQLALSDNHYQEQAEVFELHYQTLMNAIHVFAVDKECVLLKTKTIGGVDLSSREYCQRLQNNNEEITSVITGPFKDILNRNVVVQGVKITDKKGAFAGIVGLLTDFTFFTRALRSAHLSEGSTITILSRDFTVLATSVPRYFPVGEMMDFDYVPYQKINGLKYNQELLFDSNKKYNGAYQGVFVKKVSDFPFIILVTKAKNYWFTPLYITIATVFSLILALLFFLMKNAVYFHKLNIKAEHYSKLALFDELTGSCNRRCFENKMSGFIEEYHSRKKVFSIALFDIDYFKKINDTYGHDTGDEVLRLFSQACETVCTPDDHFARLGGDEFVMLLANTNAVDAELRLNCLLNTIRNIEISINEQSVKVTSSIGVTEVNNRIFDSCKLLNKADEALYEAKRLGRNQVSISVIETEH</sequence>
<evidence type="ECO:0000256" key="3">
    <source>
        <dbReference type="ARBA" id="ARBA00034247"/>
    </source>
</evidence>
<comment type="caution">
    <text evidence="6">The sequence shown here is derived from an EMBL/GenBank/DDBJ whole genome shotgun (WGS) entry which is preliminary data.</text>
</comment>
<keyword evidence="4" id="KW-0472">Membrane</keyword>
<dbReference type="InterPro" id="IPR043128">
    <property type="entry name" value="Rev_trsase/Diguanyl_cyclase"/>
</dbReference>
<comment type="cofactor">
    <cofactor evidence="1">
        <name>Mg(2+)</name>
        <dbReference type="ChEBI" id="CHEBI:18420"/>
    </cofactor>
</comment>
<evidence type="ECO:0000256" key="2">
    <source>
        <dbReference type="ARBA" id="ARBA00012528"/>
    </source>
</evidence>
<protein>
    <recommendedName>
        <fullName evidence="2">diguanylate cyclase</fullName>
        <ecNumber evidence="2">2.7.7.65</ecNumber>
    </recommendedName>
</protein>
<accession>A0A4Q5KN21</accession>
<dbReference type="GeneID" id="56273867"/>
<dbReference type="InterPro" id="IPR000160">
    <property type="entry name" value="GGDEF_dom"/>
</dbReference>
<dbReference type="SMART" id="SM00267">
    <property type="entry name" value="GGDEF"/>
    <property type="match status" value="1"/>
</dbReference>
<dbReference type="PANTHER" id="PTHR45138:SF9">
    <property type="entry name" value="DIGUANYLATE CYCLASE DGCM-RELATED"/>
    <property type="match status" value="1"/>
</dbReference>
<dbReference type="FunFam" id="3.30.70.270:FF:000001">
    <property type="entry name" value="Diguanylate cyclase domain protein"/>
    <property type="match status" value="1"/>
</dbReference>
<dbReference type="InterPro" id="IPR050469">
    <property type="entry name" value="Diguanylate_Cyclase"/>
</dbReference>
<dbReference type="Gene3D" id="3.30.450.20">
    <property type="entry name" value="PAS domain"/>
    <property type="match status" value="1"/>
</dbReference>
<dbReference type="GO" id="GO:0052621">
    <property type="term" value="F:diguanylate cyclase activity"/>
    <property type="evidence" value="ECO:0007669"/>
    <property type="project" value="UniProtKB-EC"/>
</dbReference>
<dbReference type="CDD" id="cd01949">
    <property type="entry name" value="GGDEF"/>
    <property type="match status" value="1"/>
</dbReference>
<dbReference type="NCBIfam" id="TIGR00254">
    <property type="entry name" value="GGDEF"/>
    <property type="match status" value="1"/>
</dbReference>
<comment type="catalytic activity">
    <reaction evidence="3">
        <text>2 GTP = 3',3'-c-di-GMP + 2 diphosphate</text>
        <dbReference type="Rhea" id="RHEA:24898"/>
        <dbReference type="ChEBI" id="CHEBI:33019"/>
        <dbReference type="ChEBI" id="CHEBI:37565"/>
        <dbReference type="ChEBI" id="CHEBI:58805"/>
        <dbReference type="EC" id="2.7.7.65"/>
    </reaction>
</comment>
<reference evidence="6 7" key="1">
    <citation type="submission" date="2019-02" db="EMBL/GenBank/DDBJ databases">
        <title>Genome sequences of Aliivibrio finisterrensis strains from farmed Atlantic salmon.</title>
        <authorList>
            <person name="Bowman J.P."/>
        </authorList>
    </citation>
    <scope>NUCLEOTIDE SEQUENCE [LARGE SCALE GENOMIC DNA]</scope>
    <source>
        <strain evidence="6 7">A32</strain>
    </source>
</reference>
<evidence type="ECO:0000313" key="6">
    <source>
        <dbReference type="EMBL" id="RYU47925.1"/>
    </source>
</evidence>
<name>A0A4Q5KN21_9GAMM</name>
<keyword evidence="4" id="KW-1133">Transmembrane helix</keyword>
<evidence type="ECO:0000313" key="7">
    <source>
        <dbReference type="Proteomes" id="UP000293465"/>
    </source>
</evidence>
<dbReference type="Gene3D" id="3.30.70.270">
    <property type="match status" value="1"/>
</dbReference>
<feature type="transmembrane region" description="Helical" evidence="4">
    <location>
        <begin position="277"/>
        <end position="300"/>
    </location>
</feature>
<dbReference type="PANTHER" id="PTHR45138">
    <property type="entry name" value="REGULATORY COMPONENTS OF SENSORY TRANSDUCTION SYSTEM"/>
    <property type="match status" value="1"/>
</dbReference>
<feature type="domain" description="GGDEF" evidence="5">
    <location>
        <begin position="351"/>
        <end position="484"/>
    </location>
</feature>
<dbReference type="SUPFAM" id="SSF55073">
    <property type="entry name" value="Nucleotide cyclase"/>
    <property type="match status" value="1"/>
</dbReference>
<gene>
    <name evidence="6" type="ORF">ERW49_02395</name>
</gene>
<dbReference type="RefSeq" id="WP_130086193.1">
    <property type="nucleotide sequence ID" value="NZ_SEZJ01000002.1"/>
</dbReference>
<dbReference type="PROSITE" id="PS50887">
    <property type="entry name" value="GGDEF"/>
    <property type="match status" value="1"/>
</dbReference>
<dbReference type="Proteomes" id="UP000293465">
    <property type="component" value="Unassembled WGS sequence"/>
</dbReference>
<evidence type="ECO:0000256" key="4">
    <source>
        <dbReference type="SAM" id="Phobius"/>
    </source>
</evidence>
<dbReference type="Pfam" id="PF00990">
    <property type="entry name" value="GGDEF"/>
    <property type="match status" value="1"/>
</dbReference>
<keyword evidence="4" id="KW-0812">Transmembrane</keyword>
<evidence type="ECO:0000256" key="1">
    <source>
        <dbReference type="ARBA" id="ARBA00001946"/>
    </source>
</evidence>
<dbReference type="EMBL" id="SEZJ01000002">
    <property type="protein sequence ID" value="RYU47925.1"/>
    <property type="molecule type" value="Genomic_DNA"/>
</dbReference>
<evidence type="ECO:0000259" key="5">
    <source>
        <dbReference type="PROSITE" id="PS50887"/>
    </source>
</evidence>
<dbReference type="OrthoDB" id="73375at2"/>
<dbReference type="AlphaFoldDB" id="A0A4Q5KN21"/>
<organism evidence="6 7">
    <name type="scientific">Aliivibrio finisterrensis</name>
    <dbReference type="NCBI Taxonomy" id="511998"/>
    <lineage>
        <taxon>Bacteria</taxon>
        <taxon>Pseudomonadati</taxon>
        <taxon>Pseudomonadota</taxon>
        <taxon>Gammaproteobacteria</taxon>
        <taxon>Vibrionales</taxon>
        <taxon>Vibrionaceae</taxon>
        <taxon>Aliivibrio</taxon>
    </lineage>
</organism>